<gene>
    <name evidence="1" type="ORF">DDR33_15510</name>
</gene>
<comment type="caution">
    <text evidence="1">The sequence shown here is derived from an EMBL/GenBank/DDBJ whole genome shotgun (WGS) entry which is preliminary data.</text>
</comment>
<evidence type="ECO:0000313" key="2">
    <source>
        <dbReference type="Proteomes" id="UP000245647"/>
    </source>
</evidence>
<name>A0A2U2PEK5_9SPHI</name>
<sequence length="64" mass="7352">MTELPYPMQNLRDLIIFGSRGKVLLVLISLYAQPDRLELNDLLMAIDRQLVDGKPGEKQKQKNI</sequence>
<organism evidence="1 2">
    <name type="scientific">Pararcticibacter amylolyticus</name>
    <dbReference type="NCBI Taxonomy" id="2173175"/>
    <lineage>
        <taxon>Bacteria</taxon>
        <taxon>Pseudomonadati</taxon>
        <taxon>Bacteroidota</taxon>
        <taxon>Sphingobacteriia</taxon>
        <taxon>Sphingobacteriales</taxon>
        <taxon>Sphingobacteriaceae</taxon>
        <taxon>Pararcticibacter</taxon>
    </lineage>
</organism>
<dbReference type="EMBL" id="QEAS01000012">
    <property type="protein sequence ID" value="PWG79816.1"/>
    <property type="molecule type" value="Genomic_DNA"/>
</dbReference>
<dbReference type="AlphaFoldDB" id="A0A2U2PEK5"/>
<reference evidence="1 2" key="1">
    <citation type="submission" date="2018-04" db="EMBL/GenBank/DDBJ databases">
        <title>Pedobacter chongqingensis sp. nov., isolated from a rottenly hemp rope.</title>
        <authorList>
            <person name="Cai Y."/>
        </authorList>
    </citation>
    <scope>NUCLEOTIDE SEQUENCE [LARGE SCALE GENOMIC DNA]</scope>
    <source>
        <strain evidence="1 2">FJ4-8</strain>
    </source>
</reference>
<evidence type="ECO:0000313" key="1">
    <source>
        <dbReference type="EMBL" id="PWG79816.1"/>
    </source>
</evidence>
<keyword evidence="2" id="KW-1185">Reference proteome</keyword>
<accession>A0A2U2PEK5</accession>
<dbReference type="Proteomes" id="UP000245647">
    <property type="component" value="Unassembled WGS sequence"/>
</dbReference>
<proteinExistence type="predicted"/>
<protein>
    <submittedName>
        <fullName evidence="1">Uncharacterized protein</fullName>
    </submittedName>
</protein>